<keyword evidence="9 12" id="KW-0472">Membrane</keyword>
<evidence type="ECO:0000256" key="1">
    <source>
        <dbReference type="ARBA" id="ARBA00004651"/>
    </source>
</evidence>
<feature type="transmembrane region" description="Helical" evidence="12">
    <location>
        <begin position="410"/>
        <end position="431"/>
    </location>
</feature>
<feature type="transmembrane region" description="Helical" evidence="12">
    <location>
        <begin position="193"/>
        <end position="213"/>
    </location>
</feature>
<dbReference type="PANTHER" id="PTHR42985:SF45">
    <property type="entry name" value="SODIUM_IODIDE COTRANSPORTER-LIKE"/>
    <property type="match status" value="1"/>
</dbReference>
<keyword evidence="7" id="KW-0915">Sodium</keyword>
<dbReference type="STRING" id="51511.ENSCSAVP00000005232"/>
<keyword evidence="4" id="KW-1003">Cell membrane</keyword>
<dbReference type="InterPro" id="IPR038377">
    <property type="entry name" value="Na/Glc_symporter_sf"/>
</dbReference>
<dbReference type="Ensembl" id="ENSCSAVT00000005303.1">
    <property type="protein sequence ID" value="ENSCSAVP00000005232.1"/>
    <property type="gene ID" value="ENSCSAVG00000003116.1"/>
</dbReference>
<evidence type="ECO:0000256" key="8">
    <source>
        <dbReference type="ARBA" id="ARBA00023065"/>
    </source>
</evidence>
<evidence type="ECO:0000313" key="13">
    <source>
        <dbReference type="Ensembl" id="ENSCSAVP00000005232.1"/>
    </source>
</evidence>
<feature type="transmembrane region" description="Helical" evidence="12">
    <location>
        <begin position="502"/>
        <end position="523"/>
    </location>
</feature>
<reference evidence="13" key="2">
    <citation type="submission" date="2025-08" db="UniProtKB">
        <authorList>
            <consortium name="Ensembl"/>
        </authorList>
    </citation>
    <scope>IDENTIFICATION</scope>
</reference>
<dbReference type="PANTHER" id="PTHR42985">
    <property type="entry name" value="SODIUM-COUPLED MONOCARBOXYLATE TRANSPORTER"/>
    <property type="match status" value="1"/>
</dbReference>
<feature type="transmembrane region" description="Helical" evidence="12">
    <location>
        <begin position="128"/>
        <end position="149"/>
    </location>
</feature>
<evidence type="ECO:0000256" key="7">
    <source>
        <dbReference type="ARBA" id="ARBA00023053"/>
    </source>
</evidence>
<comment type="similarity">
    <text evidence="2 11">Belongs to the sodium:solute symporter (SSF) (TC 2.A.21) family.</text>
</comment>
<dbReference type="CDD" id="cd11492">
    <property type="entry name" value="SLC5sbd_NIS-SMVT"/>
    <property type="match status" value="1"/>
</dbReference>
<keyword evidence="14" id="KW-1185">Reference proteome</keyword>
<feature type="transmembrane region" description="Helical" evidence="12">
    <location>
        <begin position="438"/>
        <end position="456"/>
    </location>
</feature>
<feature type="transmembrane region" description="Helical" evidence="12">
    <location>
        <begin position="161"/>
        <end position="181"/>
    </location>
</feature>
<keyword evidence="5 12" id="KW-0812">Transmembrane</keyword>
<keyword evidence="8" id="KW-0406">Ion transport</keyword>
<feature type="transmembrane region" description="Helical" evidence="12">
    <location>
        <begin position="53"/>
        <end position="72"/>
    </location>
</feature>
<evidence type="ECO:0000256" key="9">
    <source>
        <dbReference type="ARBA" id="ARBA00023136"/>
    </source>
</evidence>
<evidence type="ECO:0000256" key="5">
    <source>
        <dbReference type="ARBA" id="ARBA00022692"/>
    </source>
</evidence>
<reference evidence="14" key="1">
    <citation type="submission" date="2003-08" db="EMBL/GenBank/DDBJ databases">
        <authorList>
            <person name="Birren B."/>
            <person name="Nusbaum C."/>
            <person name="Abebe A."/>
            <person name="Abouelleil A."/>
            <person name="Adekoya E."/>
            <person name="Ait-zahra M."/>
            <person name="Allen N."/>
            <person name="Allen T."/>
            <person name="An P."/>
            <person name="Anderson M."/>
            <person name="Anderson S."/>
            <person name="Arachchi H."/>
            <person name="Armbruster J."/>
            <person name="Bachantsang P."/>
            <person name="Baldwin J."/>
            <person name="Barry A."/>
            <person name="Bayul T."/>
            <person name="Blitshsteyn B."/>
            <person name="Bloom T."/>
            <person name="Blye J."/>
            <person name="Boguslavskiy L."/>
            <person name="Borowsky M."/>
            <person name="Boukhgalter B."/>
            <person name="Brunache A."/>
            <person name="Butler J."/>
            <person name="Calixte N."/>
            <person name="Calvo S."/>
            <person name="Camarata J."/>
            <person name="Campo K."/>
            <person name="Chang J."/>
            <person name="Cheshatsang Y."/>
            <person name="Citroen M."/>
            <person name="Collymore A."/>
            <person name="Considine T."/>
            <person name="Cook A."/>
            <person name="Cooke P."/>
            <person name="Corum B."/>
            <person name="Cuomo C."/>
            <person name="David R."/>
            <person name="Dawoe T."/>
            <person name="Degray S."/>
            <person name="Dodge S."/>
            <person name="Dooley K."/>
            <person name="Dorje P."/>
            <person name="Dorjee K."/>
            <person name="Dorris L."/>
            <person name="Duffey N."/>
            <person name="Dupes A."/>
            <person name="Elkins T."/>
            <person name="Engels R."/>
            <person name="Erickson J."/>
            <person name="Farina A."/>
            <person name="Faro S."/>
            <person name="Ferreira P."/>
            <person name="Fischer H."/>
            <person name="Fitzgerald M."/>
            <person name="Foley K."/>
            <person name="Gage D."/>
            <person name="Galagan J."/>
            <person name="Gearin G."/>
            <person name="Gnerre S."/>
            <person name="Gnirke A."/>
            <person name="Goyette A."/>
            <person name="Graham J."/>
            <person name="Grandbois E."/>
            <person name="Gyaltsen K."/>
            <person name="Hafez N."/>
            <person name="Hagopian D."/>
            <person name="Hagos B."/>
            <person name="Hall J."/>
            <person name="Hatcher B."/>
            <person name="Heller A."/>
            <person name="Higgins H."/>
            <person name="Honan T."/>
            <person name="Horn A."/>
            <person name="Houde N."/>
            <person name="Hughes L."/>
            <person name="Hulme W."/>
            <person name="Husby E."/>
            <person name="Iliev I."/>
            <person name="Jaffe D."/>
            <person name="Jones C."/>
            <person name="Kamal M."/>
            <person name="Kamat A."/>
            <person name="Kamvysselis M."/>
            <person name="Karlsson E."/>
            <person name="Kells C."/>
            <person name="Kieu A."/>
            <person name="Kisner P."/>
            <person name="Kodira C."/>
            <person name="Kulbokas E."/>
            <person name="Labutti K."/>
            <person name="Lama D."/>
            <person name="Landers T."/>
            <person name="Leger J."/>
            <person name="Levine S."/>
            <person name="Lewis D."/>
            <person name="Lewis T."/>
            <person name="Lindblad-toh K."/>
            <person name="Liu X."/>
            <person name="Lokyitsang T."/>
            <person name="Lokyitsang Y."/>
            <person name="Lucien O."/>
            <person name="Lui A."/>
            <person name="Ma L.J."/>
            <person name="Mabbitt R."/>
            <person name="Macdonald J."/>
            <person name="Maclean C."/>
            <person name="Major J."/>
            <person name="Manning J."/>
            <person name="Marabella R."/>
            <person name="Maru K."/>
            <person name="Matthews C."/>
            <person name="Mauceli E."/>
            <person name="Mccarthy M."/>
            <person name="Mcdonough S."/>
            <person name="Mcghee T."/>
            <person name="Meldrim J."/>
            <person name="Meneus L."/>
            <person name="Mesirov J."/>
            <person name="Mihalev A."/>
            <person name="Mihova T."/>
            <person name="Mikkelsen T."/>
            <person name="Mlenga V."/>
            <person name="Moru K."/>
            <person name="Mozes J."/>
            <person name="Mulrain L."/>
            <person name="Munson G."/>
            <person name="Naylor J."/>
            <person name="Newes C."/>
            <person name="Nguyen C."/>
            <person name="Nguyen N."/>
            <person name="Nguyen T."/>
            <person name="Nicol R."/>
            <person name="Nielsen C."/>
            <person name="Nizzari M."/>
            <person name="Norbu C."/>
            <person name="Norbu N."/>
            <person name="O'donnell P."/>
            <person name="Okoawo O."/>
            <person name="O'leary S."/>
            <person name="Omotosho B."/>
            <person name="O'neill K."/>
            <person name="Osman S."/>
            <person name="Parker S."/>
            <person name="Perrin D."/>
            <person name="Phunkhang P."/>
            <person name="Piqani B."/>
            <person name="Purcell S."/>
            <person name="Rachupka T."/>
            <person name="Ramasamy U."/>
            <person name="Rameau R."/>
            <person name="Ray V."/>
            <person name="Raymond C."/>
            <person name="Retta R."/>
            <person name="Richardson S."/>
            <person name="Rise C."/>
            <person name="Rodriguez J."/>
            <person name="Rogers J."/>
            <person name="Rogov P."/>
            <person name="Rutman M."/>
            <person name="Schupbach R."/>
            <person name="Seaman C."/>
            <person name="Settipalli S."/>
            <person name="Sharpe T."/>
            <person name="Sheridan J."/>
            <person name="Sherpa N."/>
            <person name="Shi J."/>
            <person name="Smirnov S."/>
            <person name="Smith C."/>
            <person name="Sougnez C."/>
            <person name="Spencer B."/>
            <person name="Stalker J."/>
            <person name="Stange-thomann N."/>
            <person name="Stavropoulos S."/>
            <person name="Stetson K."/>
            <person name="Stone C."/>
            <person name="Stone S."/>
            <person name="Stubbs M."/>
            <person name="Talamas J."/>
            <person name="Tchuinga P."/>
            <person name="Tenzing P."/>
            <person name="Tesfaye S."/>
            <person name="Theodore J."/>
            <person name="Thoulutsang Y."/>
            <person name="Topham K."/>
            <person name="Towey S."/>
            <person name="Tsamla T."/>
            <person name="Tsomo N."/>
            <person name="Vallee D."/>
            <person name="Vassiliev H."/>
            <person name="Venkataraman V."/>
            <person name="Vinson J."/>
            <person name="Vo A."/>
            <person name="Wade C."/>
            <person name="Wang S."/>
            <person name="Wangchuk T."/>
            <person name="Wangdi T."/>
            <person name="Whittaker C."/>
            <person name="Wilkinson J."/>
            <person name="Wu Y."/>
            <person name="Wyman D."/>
            <person name="Yadav S."/>
            <person name="Yang S."/>
            <person name="Yang X."/>
            <person name="Yeager S."/>
            <person name="Yee E."/>
            <person name="Young G."/>
            <person name="Zainoun J."/>
            <person name="Zembeck L."/>
            <person name="Zimmer A."/>
            <person name="Zody M."/>
            <person name="Lander E."/>
        </authorList>
    </citation>
    <scope>NUCLEOTIDE SEQUENCE [LARGE SCALE GENOMIC DNA]</scope>
</reference>
<feature type="transmembrane region" description="Helical" evidence="12">
    <location>
        <begin position="385"/>
        <end position="404"/>
    </location>
</feature>
<dbReference type="InterPro" id="IPR051163">
    <property type="entry name" value="Sodium:Solute_Symporter_SSF"/>
</dbReference>
<evidence type="ECO:0000256" key="11">
    <source>
        <dbReference type="RuleBase" id="RU362091"/>
    </source>
</evidence>
<feature type="transmembrane region" description="Helical" evidence="12">
    <location>
        <begin position="84"/>
        <end position="107"/>
    </location>
</feature>
<sequence length="560" mass="61057">MSAVPTELSTADYAVFGVTLGFSAAIGIFYAIKDWRSREGTEEYLLGGRNLGMIPVSLSLSVSFMSAVTVLGTPAEVYIYGTMYWWFLLAMLIVAVVTSELYIPMFYKMGISSTYEYLEKRFNRPVRILATVTFILETIFYVGIVIYAPSLALSAVTGFDLWTAVMSTGIVCTFYTTLGGIKAVIWTDVFQAVVMLCGFLAVTIRGSIVLGGYEKVWQICEEGGRIDFLHFDLDPRYRHTFWSIIVGGTFLWLGVYAVSQSQVQRYLCCRSVKQAKGAIYLNWLGLVVIISLSVINGTILYAFYHDCDPLGTGKVGATDQLLPYMALELFKDYPGVTGLVVSCIFSGSLSTVSSGINAMSCVTVEDFIKPVTKWSDTTYTWVSKGSVIIYGGLCIAMAYLASQLGGVLEAALSILGLVGGPLVGLFTLGLLFPFANSIGAFVGLLSGLAVSIWVYVGSKTYPPAADNATVPSTIALNMSTAMMTTTVAPEIPAIADFYSISYVYYSCIGVGTTLVIGLLLSLLTCGWRERKNVNPLFVTSLFDHELLGWLPESFRRCMRC</sequence>
<dbReference type="GeneTree" id="ENSGT00940000164120"/>
<evidence type="ECO:0000256" key="2">
    <source>
        <dbReference type="ARBA" id="ARBA00006434"/>
    </source>
</evidence>
<comment type="subcellular location">
    <subcellularLocation>
        <location evidence="1">Cell membrane</location>
        <topology evidence="1">Multi-pass membrane protein</topology>
    </subcellularLocation>
</comment>
<evidence type="ECO:0008006" key="15">
    <source>
        <dbReference type="Google" id="ProtNLM"/>
    </source>
</evidence>
<dbReference type="Pfam" id="PF00474">
    <property type="entry name" value="SSF"/>
    <property type="match status" value="1"/>
</dbReference>
<dbReference type="eggNOG" id="KOG2349">
    <property type="taxonomic scope" value="Eukaryota"/>
</dbReference>
<keyword evidence="6 12" id="KW-1133">Transmembrane helix</keyword>
<proteinExistence type="inferred from homology"/>
<dbReference type="InterPro" id="IPR001734">
    <property type="entry name" value="Na/solute_symporter"/>
</dbReference>
<dbReference type="PROSITE" id="PS50283">
    <property type="entry name" value="NA_SOLUT_SYMP_3"/>
    <property type="match status" value="1"/>
</dbReference>
<evidence type="ECO:0000313" key="14">
    <source>
        <dbReference type="Proteomes" id="UP000007875"/>
    </source>
</evidence>
<dbReference type="Proteomes" id="UP000007875">
    <property type="component" value="Unassembled WGS sequence"/>
</dbReference>
<dbReference type="GO" id="GO:0006814">
    <property type="term" value="P:sodium ion transport"/>
    <property type="evidence" value="ECO:0007669"/>
    <property type="project" value="UniProtKB-KW"/>
</dbReference>
<name>H2YIT3_CIOSA</name>
<evidence type="ECO:0000256" key="3">
    <source>
        <dbReference type="ARBA" id="ARBA00022448"/>
    </source>
</evidence>
<evidence type="ECO:0000256" key="4">
    <source>
        <dbReference type="ARBA" id="ARBA00022475"/>
    </source>
</evidence>
<organism evidence="13 14">
    <name type="scientific">Ciona savignyi</name>
    <name type="common">Pacific transparent sea squirt</name>
    <dbReference type="NCBI Taxonomy" id="51511"/>
    <lineage>
        <taxon>Eukaryota</taxon>
        <taxon>Metazoa</taxon>
        <taxon>Chordata</taxon>
        <taxon>Tunicata</taxon>
        <taxon>Ascidiacea</taxon>
        <taxon>Phlebobranchia</taxon>
        <taxon>Cionidae</taxon>
        <taxon>Ciona</taxon>
    </lineage>
</organism>
<evidence type="ECO:0000256" key="6">
    <source>
        <dbReference type="ARBA" id="ARBA00022989"/>
    </source>
</evidence>
<feature type="transmembrane region" description="Helical" evidence="12">
    <location>
        <begin position="279"/>
        <end position="304"/>
    </location>
</feature>
<dbReference type="AlphaFoldDB" id="H2YIT3"/>
<dbReference type="InParanoid" id="H2YIT3"/>
<dbReference type="GO" id="GO:0015293">
    <property type="term" value="F:symporter activity"/>
    <property type="evidence" value="ECO:0007669"/>
    <property type="project" value="TreeGrafter"/>
</dbReference>
<feature type="transmembrane region" description="Helical" evidence="12">
    <location>
        <begin position="13"/>
        <end position="32"/>
    </location>
</feature>
<feature type="transmembrane region" description="Helical" evidence="12">
    <location>
        <begin position="240"/>
        <end position="258"/>
    </location>
</feature>
<evidence type="ECO:0000256" key="10">
    <source>
        <dbReference type="ARBA" id="ARBA00023201"/>
    </source>
</evidence>
<evidence type="ECO:0000256" key="12">
    <source>
        <dbReference type="SAM" id="Phobius"/>
    </source>
</evidence>
<feature type="transmembrane region" description="Helical" evidence="12">
    <location>
        <begin position="339"/>
        <end position="364"/>
    </location>
</feature>
<reference evidence="13" key="3">
    <citation type="submission" date="2025-09" db="UniProtKB">
        <authorList>
            <consortium name="Ensembl"/>
        </authorList>
    </citation>
    <scope>IDENTIFICATION</scope>
</reference>
<keyword evidence="3" id="KW-0813">Transport</keyword>
<protein>
    <recommendedName>
        <fullName evidence="15">Sodium-coupled monocarboxylate transporter 1</fullName>
    </recommendedName>
</protein>
<accession>H2YIT3</accession>
<dbReference type="Gene3D" id="1.20.1730.10">
    <property type="entry name" value="Sodium/glucose cotransporter"/>
    <property type="match status" value="1"/>
</dbReference>
<dbReference type="GO" id="GO:0005886">
    <property type="term" value="C:plasma membrane"/>
    <property type="evidence" value="ECO:0007669"/>
    <property type="project" value="UniProtKB-SubCell"/>
</dbReference>
<dbReference type="NCBIfam" id="TIGR00813">
    <property type="entry name" value="sss"/>
    <property type="match status" value="1"/>
</dbReference>
<dbReference type="OMA" id="GINAMSC"/>
<keyword evidence="10" id="KW-0739">Sodium transport</keyword>